<proteinExistence type="predicted"/>
<dbReference type="GO" id="GO:0050667">
    <property type="term" value="P:homocysteine metabolic process"/>
    <property type="evidence" value="ECO:0007669"/>
    <property type="project" value="TreeGrafter"/>
</dbReference>
<dbReference type="Gene3D" id="3.10.196.10">
    <property type="entry name" value="Vitamin B12-dependent methionine synthase, activation domain"/>
    <property type="match status" value="1"/>
</dbReference>
<dbReference type="PANTHER" id="PTHR45833">
    <property type="entry name" value="METHIONINE SYNTHASE"/>
    <property type="match status" value="1"/>
</dbReference>
<dbReference type="EMBL" id="UGLW01000003">
    <property type="protein sequence ID" value="STV30421.1"/>
    <property type="molecule type" value="Genomic_DNA"/>
</dbReference>
<dbReference type="Pfam" id="PF02965">
    <property type="entry name" value="Met_synt_B12"/>
    <property type="match status" value="1"/>
</dbReference>
<dbReference type="PANTHER" id="PTHR45833:SF1">
    <property type="entry name" value="METHIONINE SYNTHASE"/>
    <property type="match status" value="1"/>
</dbReference>
<evidence type="ECO:0000259" key="4">
    <source>
        <dbReference type="PROSITE" id="PS50974"/>
    </source>
</evidence>
<dbReference type="GO" id="GO:0046872">
    <property type="term" value="F:metal ion binding"/>
    <property type="evidence" value="ECO:0007669"/>
    <property type="project" value="UniProtKB-KW"/>
</dbReference>
<dbReference type="PROSITE" id="PS50974">
    <property type="entry name" value="ADOMET_ACTIVATION"/>
    <property type="match status" value="1"/>
</dbReference>
<protein>
    <submittedName>
        <fullName evidence="5">B12-dependent methionine synthase</fullName>
        <ecNumber evidence="5">2.1.1.13</ecNumber>
    </submittedName>
</protein>
<reference evidence="5 6" key="1">
    <citation type="submission" date="2018-06" db="EMBL/GenBank/DDBJ databases">
        <authorList>
            <consortium name="Pathogen Informatics"/>
            <person name="Doyle S."/>
        </authorList>
    </citation>
    <scope>NUCLEOTIDE SEQUENCE [LARGE SCALE GENOMIC DNA]</scope>
    <source>
        <strain evidence="5 6">NCTC10313</strain>
    </source>
</reference>
<name>A0A378B5Y3_KLEPO</name>
<keyword evidence="2" id="KW-0170">Cobalt</keyword>
<dbReference type="EC" id="2.1.1.13" evidence="5"/>
<dbReference type="InterPro" id="IPR004223">
    <property type="entry name" value="VitB12-dep_Met_synth_activ_dom"/>
</dbReference>
<dbReference type="SUPFAM" id="SSF56507">
    <property type="entry name" value="Methionine synthase activation domain-like"/>
    <property type="match status" value="1"/>
</dbReference>
<dbReference type="GO" id="GO:0005829">
    <property type="term" value="C:cytosol"/>
    <property type="evidence" value="ECO:0007669"/>
    <property type="project" value="TreeGrafter"/>
</dbReference>
<dbReference type="InterPro" id="IPR037010">
    <property type="entry name" value="VitB12-dep_Met_synth_activ_sf"/>
</dbReference>
<evidence type="ECO:0000313" key="5">
    <source>
        <dbReference type="EMBL" id="STV30421.1"/>
    </source>
</evidence>
<sequence>MARRIGFGWYFSHPDSKYFAVAQIQRDQVEDYALRKGMTPAEVERWLAPNLGYDAD</sequence>
<dbReference type="GO" id="GO:0032259">
    <property type="term" value="P:methylation"/>
    <property type="evidence" value="ECO:0007669"/>
    <property type="project" value="UniProtKB-KW"/>
</dbReference>
<keyword evidence="3 5" id="KW-0808">Transferase</keyword>
<dbReference type="GO" id="GO:0008705">
    <property type="term" value="F:methionine synthase activity"/>
    <property type="evidence" value="ECO:0007669"/>
    <property type="project" value="UniProtKB-EC"/>
</dbReference>
<feature type="domain" description="AdoMet activation" evidence="4">
    <location>
        <begin position="1"/>
        <end position="56"/>
    </location>
</feature>
<evidence type="ECO:0000256" key="1">
    <source>
        <dbReference type="ARBA" id="ARBA00022723"/>
    </source>
</evidence>
<dbReference type="Proteomes" id="UP000254487">
    <property type="component" value="Unassembled WGS sequence"/>
</dbReference>
<keyword evidence="1" id="KW-0479">Metal-binding</keyword>
<keyword evidence="3 5" id="KW-0489">Methyltransferase</keyword>
<evidence type="ECO:0000256" key="3">
    <source>
        <dbReference type="PROSITE-ProRule" id="PRU00346"/>
    </source>
</evidence>
<accession>A0A378B5Y3</accession>
<gene>
    <name evidence="5" type="primary">metH_1</name>
    <name evidence="5" type="ORF">NCTC10313_06794</name>
</gene>
<evidence type="ECO:0000256" key="2">
    <source>
        <dbReference type="ARBA" id="ARBA00023285"/>
    </source>
</evidence>
<evidence type="ECO:0000313" key="6">
    <source>
        <dbReference type="Proteomes" id="UP000254487"/>
    </source>
</evidence>
<organism evidence="5 6">
    <name type="scientific">Klebsiella pneumoniae subsp. ozaenae</name>
    <dbReference type="NCBI Taxonomy" id="574"/>
    <lineage>
        <taxon>Bacteria</taxon>
        <taxon>Pseudomonadati</taxon>
        <taxon>Pseudomonadota</taxon>
        <taxon>Gammaproteobacteria</taxon>
        <taxon>Enterobacterales</taxon>
        <taxon>Enterobacteriaceae</taxon>
        <taxon>Klebsiella/Raoultella group</taxon>
        <taxon>Klebsiella</taxon>
        <taxon>Klebsiella pneumoniae complex</taxon>
    </lineage>
</organism>
<dbReference type="GO" id="GO:0046653">
    <property type="term" value="P:tetrahydrofolate metabolic process"/>
    <property type="evidence" value="ECO:0007669"/>
    <property type="project" value="TreeGrafter"/>
</dbReference>
<dbReference type="AlphaFoldDB" id="A0A378B5Y3"/>
<dbReference type="InterPro" id="IPR050554">
    <property type="entry name" value="Met_Synthase/Corrinoid"/>
</dbReference>